<dbReference type="AlphaFoldDB" id="A0A7C9KHX8"/>
<keyword evidence="4" id="KW-1185">Reference proteome</keyword>
<comment type="caution">
    <text evidence="3">The sequence shown here is derived from an EMBL/GenBank/DDBJ whole genome shotgun (WGS) entry which is preliminary data.</text>
</comment>
<keyword evidence="1" id="KW-0472">Membrane</keyword>
<dbReference type="EMBL" id="WIOL01000002">
    <property type="protein sequence ID" value="MQT17240.1"/>
    <property type="molecule type" value="Genomic_DNA"/>
</dbReference>
<evidence type="ECO:0000313" key="4">
    <source>
        <dbReference type="Proteomes" id="UP000481327"/>
    </source>
</evidence>
<gene>
    <name evidence="3" type="ORF">F3168_08180</name>
</gene>
<keyword evidence="1" id="KW-0812">Transmembrane</keyword>
<proteinExistence type="predicted"/>
<evidence type="ECO:0000256" key="1">
    <source>
        <dbReference type="SAM" id="Phobius"/>
    </source>
</evidence>
<accession>A0A7C9KHX8</accession>
<dbReference type="NCBIfam" id="TIGR02595">
    <property type="entry name" value="PEP_CTERM"/>
    <property type="match status" value="1"/>
</dbReference>
<dbReference type="Proteomes" id="UP000481327">
    <property type="component" value="Unassembled WGS sequence"/>
</dbReference>
<name>A0A7C9KHX8_9SPHN</name>
<sequence>MQVLSFVIGSLDTYNQVILHFASGGSMQLDGYQIVGQGPNFLDGISGDQLIAATNGRVFFDTQGLDTITGFELRSLGANAFEIDNISIAAPEPATWGMMILAAGMAGVALRRRRTRPAMA</sequence>
<feature type="transmembrane region" description="Helical" evidence="1">
    <location>
        <begin position="94"/>
        <end position="110"/>
    </location>
</feature>
<dbReference type="Pfam" id="PF07589">
    <property type="entry name" value="PEP-CTERM"/>
    <property type="match status" value="1"/>
</dbReference>
<organism evidence="3 4">
    <name type="scientific">Sandarakinorhabdus fusca</name>
    <dbReference type="NCBI Taxonomy" id="1439888"/>
    <lineage>
        <taxon>Bacteria</taxon>
        <taxon>Pseudomonadati</taxon>
        <taxon>Pseudomonadota</taxon>
        <taxon>Alphaproteobacteria</taxon>
        <taxon>Sphingomonadales</taxon>
        <taxon>Sphingosinicellaceae</taxon>
        <taxon>Sandarakinorhabdus</taxon>
    </lineage>
</organism>
<feature type="domain" description="Ice-binding protein C-terminal" evidence="2">
    <location>
        <begin position="89"/>
        <end position="113"/>
    </location>
</feature>
<evidence type="ECO:0000259" key="2">
    <source>
        <dbReference type="Pfam" id="PF07589"/>
    </source>
</evidence>
<evidence type="ECO:0000313" key="3">
    <source>
        <dbReference type="EMBL" id="MQT17240.1"/>
    </source>
</evidence>
<protein>
    <submittedName>
        <fullName evidence="3">PEP-CTERM sorting domain-containing protein</fullName>
    </submittedName>
</protein>
<reference evidence="3 4" key="1">
    <citation type="submission" date="2019-09" db="EMBL/GenBank/DDBJ databases">
        <title>Polymorphobacter sp. isolated from a lake in China.</title>
        <authorList>
            <person name="Liu Z."/>
        </authorList>
    </citation>
    <scope>NUCLEOTIDE SEQUENCE [LARGE SCALE GENOMIC DNA]</scope>
    <source>
        <strain evidence="3 4">D40P</strain>
    </source>
</reference>
<dbReference type="InterPro" id="IPR013424">
    <property type="entry name" value="Ice-binding_C"/>
</dbReference>
<dbReference type="OrthoDB" id="7585624at2"/>
<keyword evidence="1" id="KW-1133">Transmembrane helix</keyword>